<reference evidence="1 2" key="1">
    <citation type="submission" date="2019-05" db="EMBL/GenBank/DDBJ databases">
        <title>Another draft genome of Portunus trituberculatus and its Hox gene families provides insights of decapod evolution.</title>
        <authorList>
            <person name="Jeong J.-H."/>
            <person name="Song I."/>
            <person name="Kim S."/>
            <person name="Choi T."/>
            <person name="Kim D."/>
            <person name="Ryu S."/>
            <person name="Kim W."/>
        </authorList>
    </citation>
    <scope>NUCLEOTIDE SEQUENCE [LARGE SCALE GENOMIC DNA]</scope>
    <source>
        <tissue evidence="1">Muscle</tissue>
    </source>
</reference>
<name>A0A5B7KKF7_PORTR</name>
<evidence type="ECO:0000313" key="2">
    <source>
        <dbReference type="Proteomes" id="UP000324222"/>
    </source>
</evidence>
<gene>
    <name evidence="1" type="ORF">E2C01_101437</name>
</gene>
<accession>A0A5B7KKF7</accession>
<dbReference type="AlphaFoldDB" id="A0A5B7KKF7"/>
<dbReference type="Proteomes" id="UP000324222">
    <property type="component" value="Unassembled WGS sequence"/>
</dbReference>
<dbReference type="EMBL" id="VSRR010147149">
    <property type="protein sequence ID" value="MPD05679.1"/>
    <property type="molecule type" value="Genomic_DNA"/>
</dbReference>
<comment type="caution">
    <text evidence="1">The sequence shown here is derived from an EMBL/GenBank/DDBJ whole genome shotgun (WGS) entry which is preliminary data.</text>
</comment>
<organism evidence="1 2">
    <name type="scientific">Portunus trituberculatus</name>
    <name type="common">Swimming crab</name>
    <name type="synonym">Neptunus trituberculatus</name>
    <dbReference type="NCBI Taxonomy" id="210409"/>
    <lineage>
        <taxon>Eukaryota</taxon>
        <taxon>Metazoa</taxon>
        <taxon>Ecdysozoa</taxon>
        <taxon>Arthropoda</taxon>
        <taxon>Crustacea</taxon>
        <taxon>Multicrustacea</taxon>
        <taxon>Malacostraca</taxon>
        <taxon>Eumalacostraca</taxon>
        <taxon>Eucarida</taxon>
        <taxon>Decapoda</taxon>
        <taxon>Pleocyemata</taxon>
        <taxon>Brachyura</taxon>
        <taxon>Eubrachyura</taxon>
        <taxon>Portunoidea</taxon>
        <taxon>Portunidae</taxon>
        <taxon>Portuninae</taxon>
        <taxon>Portunus</taxon>
    </lineage>
</organism>
<keyword evidence="2" id="KW-1185">Reference proteome</keyword>
<protein>
    <submittedName>
        <fullName evidence="1">Uncharacterized protein</fullName>
    </submittedName>
</protein>
<sequence length="106" mass="11828">MLYRISLLSSSFHPNPLSALLAATLFNNNPLFTPFSPFFPIPHFYFRSVTPLSSHRPSSAANTSPFSSSTPSTHFTRPQFKASFTHKQLTMSTVTLRLHSLPLLSC</sequence>
<evidence type="ECO:0000313" key="1">
    <source>
        <dbReference type="EMBL" id="MPD05679.1"/>
    </source>
</evidence>
<proteinExistence type="predicted"/>